<dbReference type="SUPFAM" id="SSF53850">
    <property type="entry name" value="Periplasmic binding protein-like II"/>
    <property type="match status" value="1"/>
</dbReference>
<dbReference type="Gene3D" id="1.10.10.10">
    <property type="entry name" value="Winged helix-like DNA-binding domain superfamily/Winged helix DNA-binding domain"/>
    <property type="match status" value="1"/>
</dbReference>
<dbReference type="EMBL" id="FUWJ01000012">
    <property type="protein sequence ID" value="SKA34725.1"/>
    <property type="molecule type" value="Genomic_DNA"/>
</dbReference>
<proteinExistence type="inferred from homology"/>
<dbReference type="InterPro" id="IPR036390">
    <property type="entry name" value="WH_DNA-bd_sf"/>
</dbReference>
<keyword evidence="7" id="KW-1185">Reference proteome</keyword>
<name>A0A1T4T2L7_9HYPH</name>
<evidence type="ECO:0000313" key="6">
    <source>
        <dbReference type="EMBL" id="SKA34725.1"/>
    </source>
</evidence>
<dbReference type="GO" id="GO:0003700">
    <property type="term" value="F:DNA-binding transcription factor activity"/>
    <property type="evidence" value="ECO:0007669"/>
    <property type="project" value="InterPro"/>
</dbReference>
<dbReference type="Pfam" id="PF00126">
    <property type="entry name" value="HTH_1"/>
    <property type="match status" value="1"/>
</dbReference>
<keyword evidence="4" id="KW-0804">Transcription</keyword>
<protein>
    <submittedName>
        <fullName evidence="6">DNA-binding transcriptional regulator, LysR family</fullName>
    </submittedName>
</protein>
<reference evidence="7" key="1">
    <citation type="submission" date="2017-02" db="EMBL/GenBank/DDBJ databases">
        <authorList>
            <person name="Varghese N."/>
            <person name="Submissions S."/>
        </authorList>
    </citation>
    <scope>NUCLEOTIDE SEQUENCE [LARGE SCALE GENOMIC DNA]</scope>
    <source>
        <strain evidence="7">ATCC 27094</strain>
    </source>
</reference>
<feature type="domain" description="HTH lysR-type" evidence="5">
    <location>
        <begin position="6"/>
        <end position="63"/>
    </location>
</feature>
<sequence>MIPAAVDLDLLRAFVAACRIGNLSRAAEATGRTQSAMSMQMRRLEGLLGKKLLRRTGRGVLPTAEGEVFLGYASRILTLGDEAAARLRQIPLAGTVTIGLPEEVALASLPSALGQFHRIHPDVSLDIIVDNTAAIGPLWQQGRLDIMIANPSGVPDDAVASWSVELQWVCGLDHAPDTARPLDLVVFPEPCTWRRRMFEILAEAGVDHRIAFTSPSVAAVQAAVENGLGIALLTPECIRVPLMRVLPRSQTMPPPVIVQYGLYARATRTPAVDEAIRALMSGLR</sequence>
<dbReference type="RefSeq" id="WP_085937261.1">
    <property type="nucleotide sequence ID" value="NZ_FUWJ01000012.1"/>
</dbReference>
<dbReference type="PROSITE" id="PS50931">
    <property type="entry name" value="HTH_LYSR"/>
    <property type="match status" value="1"/>
</dbReference>
<dbReference type="InterPro" id="IPR005119">
    <property type="entry name" value="LysR_subst-bd"/>
</dbReference>
<dbReference type="AlphaFoldDB" id="A0A1T4T2L7"/>
<keyword evidence="3 6" id="KW-0238">DNA-binding</keyword>
<evidence type="ECO:0000256" key="2">
    <source>
        <dbReference type="ARBA" id="ARBA00023015"/>
    </source>
</evidence>
<dbReference type="Proteomes" id="UP000190092">
    <property type="component" value="Unassembled WGS sequence"/>
</dbReference>
<dbReference type="InterPro" id="IPR050176">
    <property type="entry name" value="LTTR"/>
</dbReference>
<keyword evidence="2" id="KW-0805">Transcription regulation</keyword>
<dbReference type="InterPro" id="IPR000847">
    <property type="entry name" value="LysR_HTH_N"/>
</dbReference>
<dbReference type="OrthoDB" id="9789529at2"/>
<accession>A0A1T4T2L7</accession>
<dbReference type="Pfam" id="PF03466">
    <property type="entry name" value="LysR_substrate"/>
    <property type="match status" value="1"/>
</dbReference>
<evidence type="ECO:0000259" key="5">
    <source>
        <dbReference type="PROSITE" id="PS50931"/>
    </source>
</evidence>
<dbReference type="InterPro" id="IPR036388">
    <property type="entry name" value="WH-like_DNA-bd_sf"/>
</dbReference>
<gene>
    <name evidence="6" type="ORF">SAMN02745126_05524</name>
</gene>
<evidence type="ECO:0000256" key="1">
    <source>
        <dbReference type="ARBA" id="ARBA00009437"/>
    </source>
</evidence>
<evidence type="ECO:0000256" key="4">
    <source>
        <dbReference type="ARBA" id="ARBA00023163"/>
    </source>
</evidence>
<comment type="similarity">
    <text evidence="1">Belongs to the LysR transcriptional regulatory family.</text>
</comment>
<evidence type="ECO:0000313" key="7">
    <source>
        <dbReference type="Proteomes" id="UP000190092"/>
    </source>
</evidence>
<dbReference type="PANTHER" id="PTHR30579:SF7">
    <property type="entry name" value="HTH-TYPE TRANSCRIPTIONAL REGULATOR LRHA-RELATED"/>
    <property type="match status" value="1"/>
</dbReference>
<dbReference type="GO" id="GO:0003677">
    <property type="term" value="F:DNA binding"/>
    <property type="evidence" value="ECO:0007669"/>
    <property type="project" value="UniProtKB-KW"/>
</dbReference>
<evidence type="ECO:0000256" key="3">
    <source>
        <dbReference type="ARBA" id="ARBA00023125"/>
    </source>
</evidence>
<dbReference type="Gene3D" id="3.40.190.10">
    <property type="entry name" value="Periplasmic binding protein-like II"/>
    <property type="match status" value="2"/>
</dbReference>
<dbReference type="SUPFAM" id="SSF46785">
    <property type="entry name" value="Winged helix' DNA-binding domain"/>
    <property type="match status" value="1"/>
</dbReference>
<organism evidence="6 7">
    <name type="scientific">Enhydrobacter aerosaccus</name>
    <dbReference type="NCBI Taxonomy" id="225324"/>
    <lineage>
        <taxon>Bacteria</taxon>
        <taxon>Pseudomonadati</taxon>
        <taxon>Pseudomonadota</taxon>
        <taxon>Alphaproteobacteria</taxon>
        <taxon>Hyphomicrobiales</taxon>
        <taxon>Enhydrobacter</taxon>
    </lineage>
</organism>
<dbReference type="STRING" id="225324.SAMN02745126_05524"/>
<dbReference type="PANTHER" id="PTHR30579">
    <property type="entry name" value="TRANSCRIPTIONAL REGULATOR"/>
    <property type="match status" value="1"/>
</dbReference>